<keyword evidence="3" id="KW-0732">Signal</keyword>
<dbReference type="InterPro" id="IPR052798">
    <property type="entry name" value="Giardia_VSA"/>
</dbReference>
<comment type="caution">
    <text evidence="5">The sequence shown here is derived from an EMBL/GenBank/DDBJ whole genome shotgun (WGS) entry which is preliminary data.</text>
</comment>
<keyword evidence="2" id="KW-0472">Membrane</keyword>
<keyword evidence="1" id="KW-0245">EGF-like domain</keyword>
<evidence type="ECO:0000256" key="2">
    <source>
        <dbReference type="SAM" id="Phobius"/>
    </source>
</evidence>
<dbReference type="SMART" id="SM00261">
    <property type="entry name" value="FU"/>
    <property type="match status" value="3"/>
</dbReference>
<dbReference type="InterPro" id="IPR000742">
    <property type="entry name" value="EGF"/>
</dbReference>
<sequence length="838" mass="88196">MCIASFFLTVVIVASSSSDTPRGIPQPTNCSPGTSPVDGKCIPSTSQNICLDASWFPTDQTCAYCAASYLLYEGGCYGDQTESGLSICPKEHQYTVAYVDQTFCSQCSSGLAPIDGVCKPVDGTNLATICVVENGACKSCTGEYFLFKGGCHTTSKDPGESICTEVKNNVCTVASQIAYIDNDVLHLCSDQVGGCAFCTFASGLVNCSGCQYTYFEVPLPSGGVNCSTCQVVGGQYASKCETCFKLDSGYRCEGCAPGYVSLNGQCTPANETMDHCNFHSDDDIKTATNCHTCKNGYLHYEGGCYSPQDANDIRICSLADQFQLEPSDQTMCRRCLQPDHAPAFLGGCQNMADNNIGCVVANGQCTNCGRHYLLFEGGCYSVSSGSKICSATSHGVCTARGTSTAVFVVTDGTEPGVYQCSDTRHDGRENCASCEASTTSGTPVTCLSCKPGYRLVNGECKVFECQEYNSDGVCTKCKAGYSPNYTGLNEVGDCVRCTDLHEQCLECEGYGLAMVCTACHSGYAPVNGTCVPLSAAETVCNVSHEHSKVRCSSCQGGFMYYLGNCMYGKLAAENRICPQKHQIPVNEAIICRKCMRGYVPIDGYCTPVWLVNSLGSRAARGSARQCLGLDGGPLDSRAGRCTSCGGTDIFYLEGGCYSTSDGPVGPHVCSSASDGTCRMAAPESPYAIDGDNKLVACRSQDSGCGSCTMAGGSLTCLACRQSGYYDAGAGSCKPCPSNCFKCGLLDGMIQCTQCSTGAIPPTSDCFTTYAIPKEGSSKTGLIVGVVFAVLLVLGGIAGLVAWLVLRKRSQKHAELSSGVPLISEAGMELNETFTPSVI</sequence>
<organism evidence="5 6">
    <name type="scientific">Giardia muris</name>
    <dbReference type="NCBI Taxonomy" id="5742"/>
    <lineage>
        <taxon>Eukaryota</taxon>
        <taxon>Metamonada</taxon>
        <taxon>Diplomonadida</taxon>
        <taxon>Hexamitidae</taxon>
        <taxon>Giardiinae</taxon>
        <taxon>Giardia</taxon>
    </lineage>
</organism>
<name>A0A4Z1SRC8_GIAMU</name>
<gene>
    <name evidence="5" type="ORF">GMRT_12574</name>
</gene>
<dbReference type="OrthoDB" id="10045365at2759"/>
<keyword evidence="2" id="KW-1133">Transmembrane helix</keyword>
<dbReference type="VEuPathDB" id="GiardiaDB:GMRT_12574"/>
<evidence type="ECO:0000313" key="5">
    <source>
        <dbReference type="EMBL" id="TNJ28442.1"/>
    </source>
</evidence>
<feature type="domain" description="Laminin EGF-like" evidence="4">
    <location>
        <begin position="240"/>
        <end position="266"/>
    </location>
</feature>
<feature type="transmembrane region" description="Helical" evidence="2">
    <location>
        <begin position="781"/>
        <end position="805"/>
    </location>
</feature>
<feature type="chain" id="PRO_5021223838" evidence="3">
    <location>
        <begin position="19"/>
        <end position="838"/>
    </location>
</feature>
<dbReference type="PANTHER" id="PTHR23275:SF100">
    <property type="entry name" value="EGF-LIKE DOMAIN-CONTAINING PROTEIN"/>
    <property type="match status" value="1"/>
</dbReference>
<dbReference type="PROSITE" id="PS01248">
    <property type="entry name" value="EGF_LAM_1"/>
    <property type="match status" value="1"/>
</dbReference>
<evidence type="ECO:0000256" key="3">
    <source>
        <dbReference type="SAM" id="SignalP"/>
    </source>
</evidence>
<dbReference type="InterPro" id="IPR002049">
    <property type="entry name" value="LE_dom"/>
</dbReference>
<dbReference type="InterPro" id="IPR006212">
    <property type="entry name" value="Furin_repeat"/>
</dbReference>
<evidence type="ECO:0000256" key="1">
    <source>
        <dbReference type="ARBA" id="ARBA00022536"/>
    </source>
</evidence>
<evidence type="ECO:0000259" key="4">
    <source>
        <dbReference type="PROSITE" id="PS01248"/>
    </source>
</evidence>
<proteinExistence type="predicted"/>
<dbReference type="PANTHER" id="PTHR23275">
    <property type="entry name" value="CABRIOLET.-RELATED"/>
    <property type="match status" value="1"/>
</dbReference>
<feature type="signal peptide" evidence="3">
    <location>
        <begin position="1"/>
        <end position="18"/>
    </location>
</feature>
<keyword evidence="6" id="KW-1185">Reference proteome</keyword>
<dbReference type="EMBL" id="VDLU01000002">
    <property type="protein sequence ID" value="TNJ28442.1"/>
    <property type="molecule type" value="Genomic_DNA"/>
</dbReference>
<protein>
    <submittedName>
        <fullName evidence="5">High cysteine membrane protein</fullName>
    </submittedName>
</protein>
<dbReference type="SMART" id="SM00181">
    <property type="entry name" value="EGF"/>
    <property type="match status" value="4"/>
</dbReference>
<dbReference type="InterPro" id="IPR009030">
    <property type="entry name" value="Growth_fac_rcpt_cys_sf"/>
</dbReference>
<reference evidence="5 6" key="1">
    <citation type="submission" date="2019-05" db="EMBL/GenBank/DDBJ databases">
        <title>The compact genome of Giardia muris reveals important steps in the evolution of intestinal protozoan parasites.</title>
        <authorList>
            <person name="Xu F."/>
            <person name="Jimenez-Gonzalez A."/>
            <person name="Einarsson E."/>
            <person name="Astvaldsson A."/>
            <person name="Peirasmaki D."/>
            <person name="Eckmann L."/>
            <person name="Andersson J.O."/>
            <person name="Svard S.G."/>
            <person name="Jerlstrom-Hultqvist J."/>
        </authorList>
    </citation>
    <scope>NUCLEOTIDE SEQUENCE [LARGE SCALE GENOMIC DNA]</scope>
    <source>
        <strain evidence="5 6">Roberts-Thomson</strain>
    </source>
</reference>
<keyword evidence="2" id="KW-0812">Transmembrane</keyword>
<dbReference type="AlphaFoldDB" id="A0A4Z1SRC8"/>
<dbReference type="Pfam" id="PF03302">
    <property type="entry name" value="VSP"/>
    <property type="match status" value="1"/>
</dbReference>
<dbReference type="InterPro" id="IPR005127">
    <property type="entry name" value="Giardia_VSP"/>
</dbReference>
<accession>A0A4Z1SRC8</accession>
<dbReference type="SUPFAM" id="SSF57184">
    <property type="entry name" value="Growth factor receptor domain"/>
    <property type="match status" value="2"/>
</dbReference>
<evidence type="ECO:0000313" key="6">
    <source>
        <dbReference type="Proteomes" id="UP000315496"/>
    </source>
</evidence>
<dbReference type="Proteomes" id="UP000315496">
    <property type="component" value="Chromosome 2"/>
</dbReference>